<sequence>MNYSLKTISKGYLYAYINEYNNYEDLRRKENLDLSYKKFKIKQVARYLNLPNSLHNVFYIFTFLLSKLEVLVYVLVLLLKLSKYSIEYFVTSKRDVNNKLIMFGISFDNERFVKILNSAKINLDEVVIIKLPSIKSDYSDFEKLHLFSGINYSDLFCSFIYSVKISFFMKKKYGVRDLMFRSYTSFEYFLAYFYLKKMDASNSYYFISLLDRWAYLANYTNKNKCLIQHGILYKYTKAPKIGSVDLAYYINEEQKKICEDVLLKNKPKAYYRASITFSSSDLLLKNSFKNILLICNKFFLKKEEVIIRDLPKRKLNLYIKPHPGDKDISPYKNLKKECDFVILAKNDFPKVDFVISYMSTLADEYENEGITVLRYEDEGFDLKYKDLG</sequence>
<keyword evidence="1" id="KW-0472">Membrane</keyword>
<proteinExistence type="predicted"/>
<keyword evidence="1" id="KW-0812">Transmembrane</keyword>
<evidence type="ECO:0000313" key="2">
    <source>
        <dbReference type="EMBL" id="SNR14901.1"/>
    </source>
</evidence>
<evidence type="ECO:0000256" key="1">
    <source>
        <dbReference type="SAM" id="Phobius"/>
    </source>
</evidence>
<dbReference type="Proteomes" id="UP000215214">
    <property type="component" value="Chromosome TJEJU"/>
</dbReference>
<gene>
    <name evidence="2" type="ORF">TJEJU_1153</name>
</gene>
<reference evidence="2 3" key="1">
    <citation type="submission" date="2017-07" db="EMBL/GenBank/DDBJ databases">
        <authorList>
            <person name="Sun Z.S."/>
            <person name="Albrecht U."/>
            <person name="Echele G."/>
            <person name="Lee C.C."/>
        </authorList>
    </citation>
    <scope>NUCLEOTIDE SEQUENCE [LARGE SCALE GENOMIC DNA]</scope>
    <source>
        <strain evidence="3">type strain: KCTC 22618</strain>
    </source>
</reference>
<evidence type="ECO:0000313" key="3">
    <source>
        <dbReference type="Proteomes" id="UP000215214"/>
    </source>
</evidence>
<keyword evidence="3" id="KW-1185">Reference proteome</keyword>
<accession>A0A238U6S4</accession>
<dbReference type="EMBL" id="LT899436">
    <property type="protein sequence ID" value="SNR14901.1"/>
    <property type="molecule type" value="Genomic_DNA"/>
</dbReference>
<name>A0A238U6S4_9FLAO</name>
<feature type="transmembrane region" description="Helical" evidence="1">
    <location>
        <begin position="57"/>
        <end position="79"/>
    </location>
</feature>
<dbReference type="KEGG" id="tje:TJEJU_1153"/>
<organism evidence="2 3">
    <name type="scientific">Tenacibaculum jejuense</name>
    <dbReference type="NCBI Taxonomy" id="584609"/>
    <lineage>
        <taxon>Bacteria</taxon>
        <taxon>Pseudomonadati</taxon>
        <taxon>Bacteroidota</taxon>
        <taxon>Flavobacteriia</taxon>
        <taxon>Flavobacteriales</taxon>
        <taxon>Flavobacteriaceae</taxon>
        <taxon>Tenacibaculum</taxon>
    </lineage>
</organism>
<dbReference type="AlphaFoldDB" id="A0A238U6S4"/>
<keyword evidence="1" id="KW-1133">Transmembrane helix</keyword>
<protein>
    <submittedName>
        <fullName evidence="2">Uncharacterized protein</fullName>
    </submittedName>
</protein>